<dbReference type="Proteomes" id="UP001604267">
    <property type="component" value="Unassembled WGS sequence"/>
</dbReference>
<accession>A0ABW7B375</accession>
<evidence type="ECO:0000313" key="2">
    <source>
        <dbReference type="Proteomes" id="UP001604267"/>
    </source>
</evidence>
<comment type="caution">
    <text evidence="1">The sequence shown here is derived from an EMBL/GenBank/DDBJ whole genome shotgun (WGS) entry which is preliminary data.</text>
</comment>
<organism evidence="1 2">
    <name type="scientific">Streptomyces cinerochromogenes</name>
    <dbReference type="NCBI Taxonomy" id="66422"/>
    <lineage>
        <taxon>Bacteria</taxon>
        <taxon>Bacillati</taxon>
        <taxon>Actinomycetota</taxon>
        <taxon>Actinomycetes</taxon>
        <taxon>Kitasatosporales</taxon>
        <taxon>Streptomycetaceae</taxon>
        <taxon>Streptomyces</taxon>
    </lineage>
</organism>
<proteinExistence type="predicted"/>
<reference evidence="1 2" key="1">
    <citation type="submission" date="2024-10" db="EMBL/GenBank/DDBJ databases">
        <title>The Natural Products Discovery Center: Release of the First 8490 Sequenced Strains for Exploring Actinobacteria Biosynthetic Diversity.</title>
        <authorList>
            <person name="Kalkreuter E."/>
            <person name="Kautsar S.A."/>
            <person name="Yang D."/>
            <person name="Bader C.D."/>
            <person name="Teijaro C.N."/>
            <person name="Fluegel L."/>
            <person name="Davis C.M."/>
            <person name="Simpson J.R."/>
            <person name="Lauterbach L."/>
            <person name="Steele A.D."/>
            <person name="Gui C."/>
            <person name="Meng S."/>
            <person name="Li G."/>
            <person name="Viehrig K."/>
            <person name="Ye F."/>
            <person name="Su P."/>
            <person name="Kiefer A.F."/>
            <person name="Nichols A."/>
            <person name="Cepeda A.J."/>
            <person name="Yan W."/>
            <person name="Fan B."/>
            <person name="Jiang Y."/>
            <person name="Adhikari A."/>
            <person name="Zheng C.-J."/>
            <person name="Schuster L."/>
            <person name="Cowan T.M."/>
            <person name="Smanski M.J."/>
            <person name="Chevrette M.G."/>
            <person name="De Carvalho L.P.S."/>
            <person name="Shen B."/>
        </authorList>
    </citation>
    <scope>NUCLEOTIDE SEQUENCE [LARGE SCALE GENOMIC DNA]</scope>
    <source>
        <strain evidence="1 2">NPDC048320</strain>
    </source>
</reference>
<name>A0ABW7B375_9ACTN</name>
<keyword evidence="2" id="KW-1185">Reference proteome</keyword>
<protein>
    <submittedName>
        <fullName evidence="1">Uncharacterized protein</fullName>
    </submittedName>
</protein>
<sequence>MSRSASIRAVLQAAVPWLAVAAVVVYGVWSQGLLSWGGAAESGPARAVALPGGGVSAGRHCGARGYHHFPLPASASLPRPAEPPPGPQLVLGSYGYERLSRRDPGRLTVGLLLAPAPKGSPEMSRTLAGEGAAVEIEGPDGLVGGAHALPVTWTSSAGVRRAELSLPPEALCPGQDARTVAGKLPAPVDSSNTLTGQPPYTLTVSVRDRHLGLLSANNLVPLDGPG</sequence>
<gene>
    <name evidence="1" type="ORF">ACGFZB_14435</name>
</gene>
<dbReference type="RefSeq" id="WP_392817833.1">
    <property type="nucleotide sequence ID" value="NZ_JBICYV010000006.1"/>
</dbReference>
<dbReference type="EMBL" id="JBICYV010000006">
    <property type="protein sequence ID" value="MFG3011628.1"/>
    <property type="molecule type" value="Genomic_DNA"/>
</dbReference>
<evidence type="ECO:0000313" key="1">
    <source>
        <dbReference type="EMBL" id="MFG3011628.1"/>
    </source>
</evidence>